<organism evidence="2 3">
    <name type="scientific">Candidatus Andersenbacteria bacterium RIFCSPHIGHO2_12_FULL_45_11</name>
    <dbReference type="NCBI Taxonomy" id="1797281"/>
    <lineage>
        <taxon>Bacteria</taxon>
        <taxon>Candidatus Anderseniibacteriota</taxon>
    </lineage>
</organism>
<dbReference type="Proteomes" id="UP000177528">
    <property type="component" value="Unassembled WGS sequence"/>
</dbReference>
<evidence type="ECO:0000313" key="3">
    <source>
        <dbReference type="Proteomes" id="UP000177528"/>
    </source>
</evidence>
<protein>
    <recommendedName>
        <fullName evidence="4">DUF2269 domain-containing protein</fullName>
    </recommendedName>
</protein>
<feature type="transmembrane region" description="Helical" evidence="1">
    <location>
        <begin position="6"/>
        <end position="30"/>
    </location>
</feature>
<keyword evidence="1" id="KW-0812">Transmembrane</keyword>
<reference evidence="2 3" key="1">
    <citation type="journal article" date="2016" name="Nat. Commun.">
        <title>Thousands of microbial genomes shed light on interconnected biogeochemical processes in an aquifer system.</title>
        <authorList>
            <person name="Anantharaman K."/>
            <person name="Brown C.T."/>
            <person name="Hug L.A."/>
            <person name="Sharon I."/>
            <person name="Castelle C.J."/>
            <person name="Probst A.J."/>
            <person name="Thomas B.C."/>
            <person name="Singh A."/>
            <person name="Wilkins M.J."/>
            <person name="Karaoz U."/>
            <person name="Brodie E.L."/>
            <person name="Williams K.H."/>
            <person name="Hubbard S.S."/>
            <person name="Banfield J.F."/>
        </authorList>
    </citation>
    <scope>NUCLEOTIDE SEQUENCE [LARGE SCALE GENOMIC DNA]</scope>
</reference>
<proteinExistence type="predicted"/>
<dbReference type="AlphaFoldDB" id="A0A1G1X023"/>
<sequence>MDIRNALIILHIIGTALGVGAATVSDYLFFRFTSKGILTKDGFATLKAVANVVWIGLFILLISGFGFVFLYMSGYGSVQNTYSLDKMWAKLTIVCILVANGFVLHRVVLPLFAKRLGKPYATPAFSQKSPIVFSAGAVSAASWYSTLILGGWRGLTASYTEIMLGYFAVVCIGIMISNLLGRRMIKK</sequence>
<feature type="transmembrane region" description="Helical" evidence="1">
    <location>
        <begin position="91"/>
        <end position="109"/>
    </location>
</feature>
<feature type="transmembrane region" description="Helical" evidence="1">
    <location>
        <begin position="130"/>
        <end position="150"/>
    </location>
</feature>
<accession>A0A1G1X023</accession>
<name>A0A1G1X023_9BACT</name>
<feature type="transmembrane region" description="Helical" evidence="1">
    <location>
        <begin position="51"/>
        <end position="71"/>
    </location>
</feature>
<evidence type="ECO:0000313" key="2">
    <source>
        <dbReference type="EMBL" id="OGY33368.1"/>
    </source>
</evidence>
<keyword evidence="1" id="KW-1133">Transmembrane helix</keyword>
<keyword evidence="1" id="KW-0472">Membrane</keyword>
<comment type="caution">
    <text evidence="2">The sequence shown here is derived from an EMBL/GenBank/DDBJ whole genome shotgun (WGS) entry which is preliminary data.</text>
</comment>
<evidence type="ECO:0008006" key="4">
    <source>
        <dbReference type="Google" id="ProtNLM"/>
    </source>
</evidence>
<gene>
    <name evidence="2" type="ORF">A3D99_02815</name>
</gene>
<dbReference type="EMBL" id="MHHR01000031">
    <property type="protein sequence ID" value="OGY33368.1"/>
    <property type="molecule type" value="Genomic_DNA"/>
</dbReference>
<feature type="transmembrane region" description="Helical" evidence="1">
    <location>
        <begin position="162"/>
        <end position="181"/>
    </location>
</feature>
<evidence type="ECO:0000256" key="1">
    <source>
        <dbReference type="SAM" id="Phobius"/>
    </source>
</evidence>